<feature type="domain" description="T6SS Phospholipase effector Tle1-like catalytic" evidence="2">
    <location>
        <begin position="33"/>
        <end position="322"/>
    </location>
</feature>
<dbReference type="AlphaFoldDB" id="A0A9P6ANT4"/>
<dbReference type="OrthoDB" id="3162439at2759"/>
<feature type="region of interest" description="Disordered" evidence="1">
    <location>
        <begin position="384"/>
        <end position="422"/>
    </location>
</feature>
<gene>
    <name evidence="3" type="ORF">BS47DRAFT_1350093</name>
</gene>
<evidence type="ECO:0000259" key="2">
    <source>
        <dbReference type="Pfam" id="PF09994"/>
    </source>
</evidence>
<evidence type="ECO:0000256" key="1">
    <source>
        <dbReference type="SAM" id="MobiDB-lite"/>
    </source>
</evidence>
<feature type="region of interest" description="Disordered" evidence="1">
    <location>
        <begin position="232"/>
        <end position="256"/>
    </location>
</feature>
<organism evidence="3 4">
    <name type="scientific">Hydnum rufescens UP504</name>
    <dbReference type="NCBI Taxonomy" id="1448309"/>
    <lineage>
        <taxon>Eukaryota</taxon>
        <taxon>Fungi</taxon>
        <taxon>Dikarya</taxon>
        <taxon>Basidiomycota</taxon>
        <taxon>Agaricomycotina</taxon>
        <taxon>Agaricomycetes</taxon>
        <taxon>Cantharellales</taxon>
        <taxon>Hydnaceae</taxon>
        <taxon>Hydnum</taxon>
    </lineage>
</organism>
<dbReference type="PANTHER" id="PTHR33840:SF2">
    <property type="entry name" value="TLE1 PHOSPHOLIPASE DOMAIN-CONTAINING PROTEIN"/>
    <property type="match status" value="1"/>
</dbReference>
<feature type="compositionally biased region" description="Basic residues" evidence="1">
    <location>
        <begin position="1"/>
        <end position="11"/>
    </location>
</feature>
<reference evidence="3" key="1">
    <citation type="journal article" date="2020" name="Nat. Commun.">
        <title>Large-scale genome sequencing of mycorrhizal fungi provides insights into the early evolution of symbiotic traits.</title>
        <authorList>
            <person name="Miyauchi S."/>
            <person name="Kiss E."/>
            <person name="Kuo A."/>
            <person name="Drula E."/>
            <person name="Kohler A."/>
            <person name="Sanchez-Garcia M."/>
            <person name="Morin E."/>
            <person name="Andreopoulos B."/>
            <person name="Barry K.W."/>
            <person name="Bonito G."/>
            <person name="Buee M."/>
            <person name="Carver A."/>
            <person name="Chen C."/>
            <person name="Cichocki N."/>
            <person name="Clum A."/>
            <person name="Culley D."/>
            <person name="Crous P.W."/>
            <person name="Fauchery L."/>
            <person name="Girlanda M."/>
            <person name="Hayes R.D."/>
            <person name="Keri Z."/>
            <person name="LaButti K."/>
            <person name="Lipzen A."/>
            <person name="Lombard V."/>
            <person name="Magnuson J."/>
            <person name="Maillard F."/>
            <person name="Murat C."/>
            <person name="Nolan M."/>
            <person name="Ohm R.A."/>
            <person name="Pangilinan J."/>
            <person name="Pereira M.F."/>
            <person name="Perotto S."/>
            <person name="Peter M."/>
            <person name="Pfister S."/>
            <person name="Riley R."/>
            <person name="Sitrit Y."/>
            <person name="Stielow J.B."/>
            <person name="Szollosi G."/>
            <person name="Zifcakova L."/>
            <person name="Stursova M."/>
            <person name="Spatafora J.W."/>
            <person name="Tedersoo L."/>
            <person name="Vaario L.M."/>
            <person name="Yamada A."/>
            <person name="Yan M."/>
            <person name="Wang P."/>
            <person name="Xu J."/>
            <person name="Bruns T."/>
            <person name="Baldrian P."/>
            <person name="Vilgalys R."/>
            <person name="Dunand C."/>
            <person name="Henrissat B."/>
            <person name="Grigoriev I.V."/>
            <person name="Hibbett D."/>
            <person name="Nagy L.G."/>
            <person name="Martin F.M."/>
        </authorList>
    </citation>
    <scope>NUCLEOTIDE SEQUENCE</scope>
    <source>
        <strain evidence="3">UP504</strain>
    </source>
</reference>
<feature type="region of interest" description="Disordered" evidence="1">
    <location>
        <begin position="466"/>
        <end position="495"/>
    </location>
</feature>
<evidence type="ECO:0000313" key="4">
    <source>
        <dbReference type="Proteomes" id="UP000886523"/>
    </source>
</evidence>
<evidence type="ECO:0000313" key="3">
    <source>
        <dbReference type="EMBL" id="KAF9508680.1"/>
    </source>
</evidence>
<dbReference type="SUPFAM" id="SSF53474">
    <property type="entry name" value="alpha/beta-Hydrolases"/>
    <property type="match status" value="1"/>
</dbReference>
<dbReference type="Proteomes" id="UP000886523">
    <property type="component" value="Unassembled WGS sequence"/>
</dbReference>
<dbReference type="PANTHER" id="PTHR33840">
    <property type="match status" value="1"/>
</dbReference>
<feature type="region of interest" description="Disordered" evidence="1">
    <location>
        <begin position="1"/>
        <end position="28"/>
    </location>
</feature>
<protein>
    <recommendedName>
        <fullName evidence="2">T6SS Phospholipase effector Tle1-like catalytic domain-containing protein</fullName>
    </recommendedName>
</protein>
<keyword evidence="4" id="KW-1185">Reference proteome</keyword>
<dbReference type="EMBL" id="MU129053">
    <property type="protein sequence ID" value="KAF9508680.1"/>
    <property type="molecule type" value="Genomic_DNA"/>
</dbReference>
<accession>A0A9P6ANT4</accession>
<feature type="compositionally biased region" description="Polar residues" evidence="1">
    <location>
        <begin position="403"/>
        <end position="416"/>
    </location>
</feature>
<feature type="compositionally biased region" description="Basic and acidic residues" evidence="1">
    <location>
        <begin position="470"/>
        <end position="479"/>
    </location>
</feature>
<name>A0A9P6ANT4_9AGAM</name>
<dbReference type="InterPro" id="IPR018712">
    <property type="entry name" value="Tle1-like_cat"/>
</dbReference>
<dbReference type="InterPro" id="IPR029058">
    <property type="entry name" value="AB_hydrolase_fold"/>
</dbReference>
<comment type="caution">
    <text evidence="3">The sequence shown here is derived from an EMBL/GenBank/DDBJ whole genome shotgun (WGS) entry which is preliminary data.</text>
</comment>
<dbReference type="Pfam" id="PF09994">
    <property type="entry name" value="T6SS_Tle1-like_cat"/>
    <property type="match status" value="1"/>
</dbReference>
<proteinExistence type="predicted"/>
<sequence length="547" mass="61273">MGPNGLKRKTTPPKDPKAFGAPMPPAPASENGRTLVLCFDGTSNEFDGTNTNVVKLFSFLEKESPKQHVYYQTGVGTYIGPGLTNPVGKWIAKTADLAVAWYLDEHIMGGYRFLQTVWQPGDRICLFGFSRGAYTARALAGMLYRVGLLPPEMPEQVDFAYSIYKASADYKRAFSRTVTIEFLGVWDTVSSVGGVIPRVLPFSADNHITKTFRHALALDEHRAKFRSNTWQLSVDPEDGHHDDPDEPQPVLPRNHRSAVKHEAALDEERLELDIEGGLIDRPPTDVKEVWFPGCHCDVGGGNAPDKDRYALANVPLRWMIKEILVADPGIIFRPSEMARHGINYDHLVAFAATQKAQCEAAKIDPDSIEALKRAEAEAILQHQKDDTARTAVDGGQGREAETSEVNGRDTSPTAQPDKQKTRWFKDAISPITDALVTTPGWWLLEILPFIDSKQDQHGRWTNYVRVNRGRPRDIPKPPDHSNPNSKHNDSNKGVNISDVPALFHLSVKQRMQSPECNVATWRSFWRKKNKPYRPRAWPKTGDPVYVE</sequence>